<keyword evidence="4" id="KW-1015">Disulfide bond</keyword>
<dbReference type="Pfam" id="PF02630">
    <property type="entry name" value="SCO1-SenC"/>
    <property type="match status" value="1"/>
</dbReference>
<sequence length="183" mass="19855">MNAEAPLAGADIGGSFTLTNQDGETVSDSDFAGQYRIMYFGYTYCPDVCPVDLQKMVKGFAEFEKAHPERAAKIQPIFVTIDPARDTPEVLKSYVNAFHPRLIGLTGSETDIDAVREKFAVHAEKVEDESATEYLVDHSRQAYLLDAAGKPLALLSVDKTPDGQASVPSDIAAEIDRWGPAAS</sequence>
<keyword evidence="3" id="KW-0479">Metal-binding</keyword>
<evidence type="ECO:0000256" key="3">
    <source>
        <dbReference type="PIRSR" id="PIRSR603782-1"/>
    </source>
</evidence>
<comment type="similarity">
    <text evidence="1">Belongs to the SCO1/2 family.</text>
</comment>
<dbReference type="InterPro" id="IPR036249">
    <property type="entry name" value="Thioredoxin-like_sf"/>
</dbReference>
<keyword evidence="2 3" id="KW-0186">Copper</keyword>
<dbReference type="InterPro" id="IPR003782">
    <property type="entry name" value="SCO1/SenC"/>
</dbReference>
<feature type="binding site" evidence="3">
    <location>
        <position position="45"/>
    </location>
    <ligand>
        <name>Cu cation</name>
        <dbReference type="ChEBI" id="CHEBI:23378"/>
    </ligand>
</feature>
<proteinExistence type="inferred from homology"/>
<dbReference type="SUPFAM" id="SSF52833">
    <property type="entry name" value="Thioredoxin-like"/>
    <property type="match status" value="1"/>
</dbReference>
<dbReference type="EMBL" id="CP136594">
    <property type="protein sequence ID" value="WOE75828.1"/>
    <property type="molecule type" value="Genomic_DNA"/>
</dbReference>
<feature type="binding site" evidence="3">
    <location>
        <position position="49"/>
    </location>
    <ligand>
        <name>Cu cation</name>
        <dbReference type="ChEBI" id="CHEBI:23378"/>
    </ligand>
</feature>
<reference evidence="5 6" key="1">
    <citation type="submission" date="2023-10" db="EMBL/GenBank/DDBJ databases">
        <title>Complete genome sequence of a Sphingomonadaceae bacterium.</title>
        <authorList>
            <person name="Yan C."/>
        </authorList>
    </citation>
    <scope>NUCLEOTIDE SEQUENCE [LARGE SCALE GENOMIC DNA]</scope>
    <source>
        <strain evidence="5 6">SCSIO 66989</strain>
    </source>
</reference>
<accession>A0AA97I216</accession>
<protein>
    <submittedName>
        <fullName evidence="5">SCO family protein</fullName>
    </submittedName>
</protein>
<evidence type="ECO:0000313" key="6">
    <source>
        <dbReference type="Proteomes" id="UP001302429"/>
    </source>
</evidence>
<name>A0AA97I216_9SPHN</name>
<dbReference type="Gene3D" id="3.40.30.10">
    <property type="entry name" value="Glutaredoxin"/>
    <property type="match status" value="1"/>
</dbReference>
<dbReference type="FunFam" id="3.40.30.10:FF:000013">
    <property type="entry name" value="Blast:Protein SCO1 homolog, mitochondrial"/>
    <property type="match status" value="1"/>
</dbReference>
<feature type="disulfide bond" description="Redox-active" evidence="4">
    <location>
        <begin position="45"/>
        <end position="49"/>
    </location>
</feature>
<dbReference type="GO" id="GO:0046872">
    <property type="term" value="F:metal ion binding"/>
    <property type="evidence" value="ECO:0007669"/>
    <property type="project" value="UniProtKB-KW"/>
</dbReference>
<evidence type="ECO:0000313" key="5">
    <source>
        <dbReference type="EMBL" id="WOE75828.1"/>
    </source>
</evidence>
<dbReference type="KEGG" id="acoa:RB602_03695"/>
<dbReference type="PANTHER" id="PTHR12151">
    <property type="entry name" value="ELECTRON TRANSPORT PROTIN SCO1/SENC FAMILY MEMBER"/>
    <property type="match status" value="1"/>
</dbReference>
<dbReference type="CDD" id="cd02968">
    <property type="entry name" value="SCO"/>
    <property type="match status" value="1"/>
</dbReference>
<gene>
    <name evidence="5" type="ORF">RB602_03695</name>
</gene>
<evidence type="ECO:0000256" key="1">
    <source>
        <dbReference type="ARBA" id="ARBA00010996"/>
    </source>
</evidence>
<keyword evidence="6" id="KW-1185">Reference proteome</keyword>
<evidence type="ECO:0000256" key="2">
    <source>
        <dbReference type="ARBA" id="ARBA00023008"/>
    </source>
</evidence>
<organism evidence="5 6">
    <name type="scientific">Alterisphingorhabdus coralli</name>
    <dbReference type="NCBI Taxonomy" id="3071408"/>
    <lineage>
        <taxon>Bacteria</taxon>
        <taxon>Pseudomonadati</taxon>
        <taxon>Pseudomonadota</taxon>
        <taxon>Alphaproteobacteria</taxon>
        <taxon>Sphingomonadales</taxon>
        <taxon>Sphingomonadaceae</taxon>
        <taxon>Alterisphingorhabdus (ex Yan et al. 2024)</taxon>
    </lineage>
</organism>
<dbReference type="AlphaFoldDB" id="A0AA97I216"/>
<dbReference type="RefSeq" id="WP_317083060.1">
    <property type="nucleotide sequence ID" value="NZ_CP136594.1"/>
</dbReference>
<feature type="binding site" evidence="3">
    <location>
        <position position="138"/>
    </location>
    <ligand>
        <name>Cu cation</name>
        <dbReference type="ChEBI" id="CHEBI:23378"/>
    </ligand>
</feature>
<dbReference type="Proteomes" id="UP001302429">
    <property type="component" value="Chromosome"/>
</dbReference>
<dbReference type="PANTHER" id="PTHR12151:SF25">
    <property type="entry name" value="LINALOOL DEHYDRATASE_ISOMERASE DOMAIN-CONTAINING PROTEIN"/>
    <property type="match status" value="1"/>
</dbReference>
<evidence type="ECO:0000256" key="4">
    <source>
        <dbReference type="PIRSR" id="PIRSR603782-2"/>
    </source>
</evidence>